<evidence type="ECO:0000259" key="1">
    <source>
        <dbReference type="Pfam" id="PF00535"/>
    </source>
</evidence>
<dbReference type="InterPro" id="IPR029044">
    <property type="entry name" value="Nucleotide-diphossugar_trans"/>
</dbReference>
<dbReference type="SUPFAM" id="SSF53448">
    <property type="entry name" value="Nucleotide-diphospho-sugar transferases"/>
    <property type="match status" value="1"/>
</dbReference>
<dbReference type="Pfam" id="PF00535">
    <property type="entry name" value="Glycos_transf_2"/>
    <property type="match status" value="1"/>
</dbReference>
<feature type="domain" description="Glycosyltransferase 2-like" evidence="1">
    <location>
        <begin position="8"/>
        <end position="136"/>
    </location>
</feature>
<name>K2FZ74_9BACT</name>
<gene>
    <name evidence="2" type="ORF">ACD_3C00083G0012</name>
</gene>
<dbReference type="EMBL" id="AMFJ01000357">
    <property type="protein sequence ID" value="EKE28273.1"/>
    <property type="molecule type" value="Genomic_DNA"/>
</dbReference>
<protein>
    <recommendedName>
        <fullName evidence="1">Glycosyltransferase 2-like domain-containing protein</fullName>
    </recommendedName>
</protein>
<accession>K2FZ74</accession>
<sequence length="338" mass="41103">MSAKLINILLPVYNWESSLEACLENISWQIINDELWKYIDIVLCDDCSSDSSPEIIKKFTEKYEFIKSYPNDANLWMDGNFYNCVEKSNSEYVWFCWQDDIFLVWALKLVANSLLENKDIWLMYLDYFQYNEEFDKVVCDSMIKNISTWNVEINKELVIFSSSKEYFNALNDVPGFLPATVMKRAYWNETDAKRFFWTYFVQYWVFLLNMNEWKIGIINKPIIKWLIPSDWWQKNWNKLFEITIWWMKARTIVNNDKRSPFIQGTFENYKKRFVSQYFKLIVLCKVYGLKLKENQLNDLKFIFWNWMLYKLYLMPLVYIPCWSICKKIIAYINSIRRI</sequence>
<proteinExistence type="predicted"/>
<organism evidence="2">
    <name type="scientific">uncultured bacterium</name>
    <name type="common">gcode 4</name>
    <dbReference type="NCBI Taxonomy" id="1234023"/>
    <lineage>
        <taxon>Bacteria</taxon>
        <taxon>environmental samples</taxon>
    </lineage>
</organism>
<reference evidence="2" key="1">
    <citation type="journal article" date="2012" name="Science">
        <title>Fermentation, hydrogen, and sulfur metabolism in multiple uncultivated bacterial phyla.</title>
        <authorList>
            <person name="Wrighton K.C."/>
            <person name="Thomas B.C."/>
            <person name="Sharon I."/>
            <person name="Miller C.S."/>
            <person name="Castelle C.J."/>
            <person name="VerBerkmoes N.C."/>
            <person name="Wilkins M.J."/>
            <person name="Hettich R.L."/>
            <person name="Lipton M.S."/>
            <person name="Williams K.H."/>
            <person name="Long P.E."/>
            <person name="Banfield J.F."/>
        </authorList>
    </citation>
    <scope>NUCLEOTIDE SEQUENCE [LARGE SCALE GENOMIC DNA]</scope>
</reference>
<evidence type="ECO:0000313" key="2">
    <source>
        <dbReference type="EMBL" id="EKE28273.1"/>
    </source>
</evidence>
<dbReference type="Gene3D" id="3.90.550.10">
    <property type="entry name" value="Spore Coat Polysaccharide Biosynthesis Protein SpsA, Chain A"/>
    <property type="match status" value="1"/>
</dbReference>
<dbReference type="AlphaFoldDB" id="K2FZ74"/>
<comment type="caution">
    <text evidence="2">The sequence shown here is derived from an EMBL/GenBank/DDBJ whole genome shotgun (WGS) entry which is preliminary data.</text>
</comment>
<dbReference type="InterPro" id="IPR001173">
    <property type="entry name" value="Glyco_trans_2-like"/>
</dbReference>